<protein>
    <submittedName>
        <fullName evidence="1">Uncharacterized protein</fullName>
    </submittedName>
</protein>
<proteinExistence type="predicted"/>
<dbReference type="AlphaFoldDB" id="A0A0G1VT31"/>
<name>A0A0G1VT31_9BACT</name>
<dbReference type="Proteomes" id="UP000033965">
    <property type="component" value="Unassembled WGS sequence"/>
</dbReference>
<organism evidence="1 2">
    <name type="scientific">Candidatus Kaiserbacteria bacterium GW2011_GWA2_49_19</name>
    <dbReference type="NCBI Taxonomy" id="1618669"/>
    <lineage>
        <taxon>Bacteria</taxon>
        <taxon>Candidatus Kaiseribacteriota</taxon>
    </lineage>
</organism>
<accession>A0A0G1VT31</accession>
<sequence>MKNSFADPLKQFHFPNHLLTFYVRAADPFRELSSLKYPFKLKKV</sequence>
<comment type="caution">
    <text evidence="1">The sequence shown here is derived from an EMBL/GenBank/DDBJ whole genome shotgun (WGS) entry which is preliminary data.</text>
</comment>
<dbReference type="EMBL" id="LCPZ01000001">
    <property type="protein sequence ID" value="KKW09450.1"/>
    <property type="molecule type" value="Genomic_DNA"/>
</dbReference>
<gene>
    <name evidence="1" type="ORF">UY44_C0001G0015</name>
</gene>
<evidence type="ECO:0000313" key="1">
    <source>
        <dbReference type="EMBL" id="KKW09450.1"/>
    </source>
</evidence>
<reference evidence="1 2" key="1">
    <citation type="journal article" date="2015" name="Nature">
        <title>rRNA introns, odd ribosomes, and small enigmatic genomes across a large radiation of phyla.</title>
        <authorList>
            <person name="Brown C.T."/>
            <person name="Hug L.A."/>
            <person name="Thomas B.C."/>
            <person name="Sharon I."/>
            <person name="Castelle C.J."/>
            <person name="Singh A."/>
            <person name="Wilkins M.J."/>
            <person name="Williams K.H."/>
            <person name="Banfield J.F."/>
        </authorList>
    </citation>
    <scope>NUCLEOTIDE SEQUENCE [LARGE SCALE GENOMIC DNA]</scope>
</reference>
<evidence type="ECO:0000313" key="2">
    <source>
        <dbReference type="Proteomes" id="UP000033965"/>
    </source>
</evidence>